<keyword evidence="7" id="KW-1185">Reference proteome</keyword>
<dbReference type="Gene3D" id="3.40.50.300">
    <property type="entry name" value="P-loop containing nucleotide triphosphate hydrolases"/>
    <property type="match status" value="1"/>
</dbReference>
<dbReference type="PANTHER" id="PTHR42759">
    <property type="entry name" value="MOXR FAMILY PROTEIN"/>
    <property type="match status" value="1"/>
</dbReference>
<dbReference type="AlphaFoldDB" id="S0EV75"/>
<dbReference type="Gene3D" id="1.10.8.80">
    <property type="entry name" value="Magnesium chelatase subunit I, C-Terminal domain"/>
    <property type="match status" value="1"/>
</dbReference>
<dbReference type="HOGENOM" id="CLU_034716_2_0_0"/>
<evidence type="ECO:0000313" key="6">
    <source>
        <dbReference type="EMBL" id="CCW35308.1"/>
    </source>
</evidence>
<dbReference type="InterPro" id="IPR027417">
    <property type="entry name" value="P-loop_NTPase"/>
</dbReference>
<keyword evidence="6" id="KW-0378">Hydrolase</keyword>
<protein>
    <submittedName>
        <fullName evidence="6">MoxR-like ATPases</fullName>
        <ecNumber evidence="6">3.6.3.-</ecNumber>
    </submittedName>
</protein>
<feature type="domain" description="ChlI/MoxR AAA lid" evidence="5">
    <location>
        <begin position="264"/>
        <end position="335"/>
    </location>
</feature>
<dbReference type="FunFam" id="3.40.50.300:FF:000640">
    <property type="entry name" value="MoxR family ATPase"/>
    <property type="match status" value="1"/>
</dbReference>
<dbReference type="Pfam" id="PF17863">
    <property type="entry name" value="AAA_lid_2"/>
    <property type="match status" value="1"/>
</dbReference>
<dbReference type="EC" id="3.6.3.-" evidence="6"/>
<dbReference type="InterPro" id="IPR011703">
    <property type="entry name" value="ATPase_AAA-3"/>
</dbReference>
<comment type="similarity">
    <text evidence="3">Belongs to the MoxR family.</text>
</comment>
<dbReference type="EMBL" id="HF951689">
    <property type="protein sequence ID" value="CCW35308.1"/>
    <property type="molecule type" value="Genomic_DNA"/>
</dbReference>
<dbReference type="PANTHER" id="PTHR42759:SF1">
    <property type="entry name" value="MAGNESIUM-CHELATASE SUBUNIT CHLD"/>
    <property type="match status" value="1"/>
</dbReference>
<evidence type="ECO:0000256" key="2">
    <source>
        <dbReference type="ARBA" id="ARBA00022840"/>
    </source>
</evidence>
<dbReference type="InterPro" id="IPR050764">
    <property type="entry name" value="CbbQ/NirQ/NorQ/GpvN"/>
</dbReference>
<dbReference type="Proteomes" id="UP000014227">
    <property type="component" value="Chromosome I"/>
</dbReference>
<evidence type="ECO:0000256" key="3">
    <source>
        <dbReference type="ARBA" id="ARBA00061607"/>
    </source>
</evidence>
<keyword evidence="1" id="KW-0547">Nucleotide-binding</keyword>
<dbReference type="Pfam" id="PF07726">
    <property type="entry name" value="AAA_3"/>
    <property type="match status" value="1"/>
</dbReference>
<dbReference type="GO" id="GO:0005524">
    <property type="term" value="F:ATP binding"/>
    <property type="evidence" value="ECO:0007669"/>
    <property type="project" value="UniProtKB-KW"/>
</dbReference>
<dbReference type="InParanoid" id="S0EV75"/>
<dbReference type="PATRIC" id="fig|1303518.3.peg.1531"/>
<dbReference type="PIRSF" id="PIRSF002849">
    <property type="entry name" value="AAA_ATPase_chaperone_MoxR_prd"/>
    <property type="match status" value="1"/>
</dbReference>
<accession>S0EV75</accession>
<evidence type="ECO:0000259" key="4">
    <source>
        <dbReference type="Pfam" id="PF07726"/>
    </source>
</evidence>
<proteinExistence type="inferred from homology"/>
<dbReference type="STRING" id="454171.CP488_02605"/>
<dbReference type="eggNOG" id="COG0714">
    <property type="taxonomic scope" value="Bacteria"/>
</dbReference>
<name>S0EV75_CHTCT</name>
<dbReference type="KEGG" id="ccz:CCALI_01492"/>
<evidence type="ECO:0000259" key="5">
    <source>
        <dbReference type="Pfam" id="PF17863"/>
    </source>
</evidence>
<gene>
    <name evidence="6" type="ORF">CCALI_01492</name>
</gene>
<reference evidence="7" key="1">
    <citation type="submission" date="2013-03" db="EMBL/GenBank/DDBJ databases">
        <title>Genome sequence of Chthonomonas calidirosea, the first sequenced genome from the Armatimonadetes phylum (formally candidate division OP10).</title>
        <authorList>
            <person name="Lee K.C.Y."/>
            <person name="Morgan X.C."/>
            <person name="Dunfield P.F."/>
            <person name="Tamas I."/>
            <person name="Houghton K.M."/>
            <person name="Vyssotski M."/>
            <person name="Ryan J.L.J."/>
            <person name="Lagutin K."/>
            <person name="McDonald I.R."/>
            <person name="Stott M.B."/>
        </authorList>
    </citation>
    <scope>NUCLEOTIDE SEQUENCE [LARGE SCALE GENOMIC DNA]</scope>
    <source>
        <strain evidence="7">DSM 23976 / ICMP 18418 / T49</strain>
    </source>
</reference>
<dbReference type="InterPro" id="IPR041628">
    <property type="entry name" value="ChlI/MoxR_AAA_lid"/>
</dbReference>
<dbReference type="GO" id="GO:0016887">
    <property type="term" value="F:ATP hydrolysis activity"/>
    <property type="evidence" value="ECO:0007669"/>
    <property type="project" value="InterPro"/>
</dbReference>
<organism evidence="6 7">
    <name type="scientific">Chthonomonas calidirosea (strain DSM 23976 / ICMP 18418 / T49)</name>
    <dbReference type="NCBI Taxonomy" id="1303518"/>
    <lineage>
        <taxon>Bacteria</taxon>
        <taxon>Bacillati</taxon>
        <taxon>Armatimonadota</taxon>
        <taxon>Chthonomonadia</taxon>
        <taxon>Chthonomonadales</taxon>
        <taxon>Chthonomonadaceae</taxon>
        <taxon>Chthonomonas</taxon>
    </lineage>
</organism>
<feature type="domain" description="ATPase AAA-3" evidence="4">
    <location>
        <begin position="67"/>
        <end position="197"/>
    </location>
</feature>
<evidence type="ECO:0000256" key="1">
    <source>
        <dbReference type="ARBA" id="ARBA00022741"/>
    </source>
</evidence>
<dbReference type="SUPFAM" id="SSF52540">
    <property type="entry name" value="P-loop containing nucleoside triphosphate hydrolases"/>
    <property type="match status" value="1"/>
</dbReference>
<keyword evidence="2" id="KW-0067">ATP-binding</keyword>
<evidence type="ECO:0000313" key="7">
    <source>
        <dbReference type="Proteomes" id="UP000014227"/>
    </source>
</evidence>
<sequence>MSDFENVSPVGVPPAMSAPPVLPSDSVGAAGHVQQTAERISREMQKAIVGQHELIEMLIVALLTGGHVLLEGVPGTAKTLAIRTLACILNVSFARIQFTPDLMPSDILGTNVFDPRSGQFNLKKGPIFAGLVLADEINRTPPKTQSALLEAMEERRVTIDGVSYELPFPFLVCATQNPIEFEGTYPLPEAQLDRFMLMVKIGYPSLEEEEEILARVLEGFRAQDLKTANITPILTAEELRQLRAEVERVRVEPAVRRYVVQVARATRDNRHTLLGASPRAVITLLTVARALAAIRGRDFATPDDVKDAAFPVLRHRLIVRPESELEGFTADRVLEAALQAVEVPR</sequence>